<sequence length="67" mass="7713">GLDGLGLFDEETTDIVRRSLKESPIQVSIGVKPLLMLAEMSRQDEDNKMENFLLMFREECVKHVGRF</sequence>
<evidence type="ECO:0000313" key="3">
    <source>
        <dbReference type="Proteomes" id="UP000054560"/>
    </source>
</evidence>
<keyword evidence="3" id="KW-1185">Reference proteome</keyword>
<dbReference type="RefSeq" id="XP_014147144.1">
    <property type="nucleotide sequence ID" value="XM_014291669.1"/>
</dbReference>
<dbReference type="Gene3D" id="1.10.8.60">
    <property type="match status" value="1"/>
</dbReference>
<feature type="non-terminal residue" evidence="2">
    <location>
        <position position="1"/>
    </location>
</feature>
<dbReference type="EMBL" id="KQ245878">
    <property type="protein sequence ID" value="KNC73242.1"/>
    <property type="molecule type" value="Genomic_DNA"/>
</dbReference>
<protein>
    <recommendedName>
        <fullName evidence="1">NSF AAA+ ATPase lid domain-containing protein</fullName>
    </recommendedName>
</protein>
<dbReference type="Pfam" id="PF21964">
    <property type="entry name" value="NSF_ATPase_lid"/>
    <property type="match status" value="1"/>
</dbReference>
<evidence type="ECO:0000259" key="1">
    <source>
        <dbReference type="Pfam" id="PF21964"/>
    </source>
</evidence>
<gene>
    <name evidence="2" type="ORF">SARC_14198</name>
</gene>
<dbReference type="Proteomes" id="UP000054560">
    <property type="component" value="Unassembled WGS sequence"/>
</dbReference>
<organism evidence="2 3">
    <name type="scientific">Sphaeroforma arctica JP610</name>
    <dbReference type="NCBI Taxonomy" id="667725"/>
    <lineage>
        <taxon>Eukaryota</taxon>
        <taxon>Ichthyosporea</taxon>
        <taxon>Ichthyophonida</taxon>
        <taxon>Sphaeroforma</taxon>
    </lineage>
</organism>
<reference evidence="2 3" key="1">
    <citation type="submission" date="2011-02" db="EMBL/GenBank/DDBJ databases">
        <title>The Genome Sequence of Sphaeroforma arctica JP610.</title>
        <authorList>
            <consortium name="The Broad Institute Genome Sequencing Platform"/>
            <person name="Russ C."/>
            <person name="Cuomo C."/>
            <person name="Young S.K."/>
            <person name="Zeng Q."/>
            <person name="Gargeya S."/>
            <person name="Alvarado L."/>
            <person name="Berlin A."/>
            <person name="Chapman S.B."/>
            <person name="Chen Z."/>
            <person name="Freedman E."/>
            <person name="Gellesch M."/>
            <person name="Goldberg J."/>
            <person name="Griggs A."/>
            <person name="Gujja S."/>
            <person name="Heilman E."/>
            <person name="Heiman D."/>
            <person name="Howarth C."/>
            <person name="Mehta T."/>
            <person name="Neiman D."/>
            <person name="Pearson M."/>
            <person name="Roberts A."/>
            <person name="Saif S."/>
            <person name="Shea T."/>
            <person name="Shenoy N."/>
            <person name="Sisk P."/>
            <person name="Stolte C."/>
            <person name="Sykes S."/>
            <person name="White J."/>
            <person name="Yandava C."/>
            <person name="Burger G."/>
            <person name="Gray M.W."/>
            <person name="Holland P.W.H."/>
            <person name="King N."/>
            <person name="Lang F.B.F."/>
            <person name="Roger A.J."/>
            <person name="Ruiz-Trillo I."/>
            <person name="Haas B."/>
            <person name="Nusbaum C."/>
            <person name="Birren B."/>
        </authorList>
    </citation>
    <scope>NUCLEOTIDE SEQUENCE [LARGE SCALE GENOMIC DNA]</scope>
    <source>
        <strain evidence="2 3">JP610</strain>
    </source>
</reference>
<evidence type="ECO:0000313" key="2">
    <source>
        <dbReference type="EMBL" id="KNC73242.1"/>
    </source>
</evidence>
<proteinExistence type="predicted"/>
<name>A0A0L0F942_9EUKA</name>
<dbReference type="AlphaFoldDB" id="A0A0L0F942"/>
<dbReference type="InterPro" id="IPR054419">
    <property type="entry name" value="NSF_ATPase_lid"/>
</dbReference>
<accession>A0A0L0F942</accession>
<dbReference type="GeneID" id="25914702"/>
<feature type="domain" description="NSF AAA+ ATPase lid" evidence="1">
    <location>
        <begin position="2"/>
        <end position="59"/>
    </location>
</feature>